<dbReference type="Gene3D" id="1.20.1250.20">
    <property type="entry name" value="MFS general substrate transporter like domains"/>
    <property type="match status" value="2"/>
</dbReference>
<dbReference type="InterPro" id="IPR036259">
    <property type="entry name" value="MFS_trans_sf"/>
</dbReference>
<dbReference type="SUPFAM" id="SSF55729">
    <property type="entry name" value="Acyl-CoA N-acyltransferases (Nat)"/>
    <property type="match status" value="1"/>
</dbReference>
<dbReference type="Proteomes" id="UP000037904">
    <property type="component" value="Unassembled WGS sequence"/>
</dbReference>
<evidence type="ECO:0000256" key="3">
    <source>
        <dbReference type="ARBA" id="ARBA00023180"/>
    </source>
</evidence>
<feature type="domain" description="N-acetyltransferase" evidence="7">
    <location>
        <begin position="512"/>
        <end position="607"/>
    </location>
</feature>
<dbReference type="Pfam" id="PF13302">
    <property type="entry name" value="Acetyltransf_3"/>
    <property type="match status" value="1"/>
</dbReference>
<dbReference type="Pfam" id="PF07690">
    <property type="entry name" value="MFS_1"/>
    <property type="match status" value="1"/>
</dbReference>
<comment type="caution">
    <text evidence="8">The sequence shown here is derived from an EMBL/GenBank/DDBJ whole genome shotgun (WGS) entry which is preliminary data.</text>
</comment>
<feature type="transmembrane region" description="Helical" evidence="5">
    <location>
        <begin position="337"/>
        <end position="363"/>
    </location>
</feature>
<feature type="transmembrane region" description="Helical" evidence="5">
    <location>
        <begin position="174"/>
        <end position="194"/>
    </location>
</feature>
<dbReference type="InterPro" id="IPR050327">
    <property type="entry name" value="Proton-linked_MCT"/>
</dbReference>
<accession>A0A0M9EQF4</accession>
<dbReference type="PANTHER" id="PTHR11360">
    <property type="entry name" value="MONOCARBOXYLATE TRANSPORTER"/>
    <property type="match status" value="1"/>
</dbReference>
<dbReference type="EMBL" id="JXCE01000403">
    <property type="protein sequence ID" value="KPA37510.1"/>
    <property type="molecule type" value="Genomic_DNA"/>
</dbReference>
<dbReference type="OrthoDB" id="6499973at2759"/>
<keyword evidence="5" id="KW-0812">Transmembrane</keyword>
<dbReference type="Gene3D" id="3.40.630.30">
    <property type="match status" value="1"/>
</dbReference>
<feature type="transmembrane region" description="Helical" evidence="5">
    <location>
        <begin position="313"/>
        <end position="331"/>
    </location>
</feature>
<feature type="domain" description="Major facilitator superfamily (MFS) profile" evidence="6">
    <location>
        <begin position="45"/>
        <end position="423"/>
    </location>
</feature>
<dbReference type="InterPro" id="IPR011701">
    <property type="entry name" value="MFS"/>
</dbReference>
<feature type="transmembrane region" description="Helical" evidence="5">
    <location>
        <begin position="121"/>
        <end position="140"/>
    </location>
</feature>
<comment type="subcellular location">
    <subcellularLocation>
        <location evidence="1">Membrane</location>
        <topology evidence="1">Multi-pass membrane protein</topology>
    </subcellularLocation>
</comment>
<evidence type="ECO:0000256" key="2">
    <source>
        <dbReference type="ARBA" id="ARBA00006727"/>
    </source>
</evidence>
<reference evidence="8 9" key="1">
    <citation type="submission" date="2015-04" db="EMBL/GenBank/DDBJ databases">
        <title>The draft genome sequence of Fusarium langsethiae, a T-2/HT-2 mycotoxin producer.</title>
        <authorList>
            <person name="Lysoe E."/>
            <person name="Divon H.H."/>
            <person name="Terzi V."/>
            <person name="Orru L."/>
            <person name="Lamontanara A."/>
            <person name="Kolseth A.-K."/>
            <person name="Frandsen R.J."/>
            <person name="Nielsen K."/>
            <person name="Thrane U."/>
        </authorList>
    </citation>
    <scope>NUCLEOTIDE SEQUENCE [LARGE SCALE GENOMIC DNA]</scope>
    <source>
        <strain evidence="8 9">Fl201059</strain>
    </source>
</reference>
<keyword evidence="5" id="KW-1133">Transmembrane helix</keyword>
<organism evidence="8 9">
    <name type="scientific">Fusarium langsethiae</name>
    <dbReference type="NCBI Taxonomy" id="179993"/>
    <lineage>
        <taxon>Eukaryota</taxon>
        <taxon>Fungi</taxon>
        <taxon>Dikarya</taxon>
        <taxon>Ascomycota</taxon>
        <taxon>Pezizomycotina</taxon>
        <taxon>Sordariomycetes</taxon>
        <taxon>Hypocreomycetidae</taxon>
        <taxon>Hypocreales</taxon>
        <taxon>Nectriaceae</taxon>
        <taxon>Fusarium</taxon>
    </lineage>
</organism>
<keyword evidence="9" id="KW-1185">Reference proteome</keyword>
<keyword evidence="5" id="KW-0472">Membrane</keyword>
<feature type="transmembrane region" description="Helical" evidence="5">
    <location>
        <begin position="247"/>
        <end position="270"/>
    </location>
</feature>
<feature type="transmembrane region" description="Helical" evidence="5">
    <location>
        <begin position="87"/>
        <end position="109"/>
    </location>
</feature>
<sequence length="625" mass="67969">MLSKVVSRRDSFGLHNDSHPNKEAPRKIQENADPEITPAPDGGTQAWLVAAGAACIFFSCLGFANSFGVLQEYYMTHQLRGHSADAIAWIGSVSTFIQFAAGALSGPLFDRYGSWVIRPAAVTYVFATMMTSLCTEYWHFMLAQGVLMGSAMAFLQIPAFAALSQYFDKKRAAAFGIAVSGSSIGGVVFPIALSKMLNDSSLGFGWSIRIMGFVMIPLMSFSGVTVRSRLPSRKTSFFLPAAFKNPLYLLVISSLFFLFIGMFAPLFFIPTYAVSRGVNPTLASYFLAITNAASTFGRIIPGVLADKYGRLNVYSLGGVSTGIVILCMNETKSTAALVVYVAVFGFTSGTIISGVSAAFTLVVKDPRDNGTYMGMGLAVSSLAALIGPPVNGALIDRYGGFFEVSRLCSQLSLSTGYSKNMDYTTDDIANAYRSERLEYIKADKDDSNLQKIALEILKDPVVQALTAPTILQPKGQQECKSYLESVCNSLLGVAICLRDESSETPTIIGIMCIGWGGISPTVAHHRNAEIGISLVKEHQGKGYGREAINWILDWGFRHAGLHTIGISTASYNPRAVHLYESMGFVHEGRRRGTIWQNRGWHDLINLGMTEREWEILRGLPQLQSS</sequence>
<gene>
    <name evidence="8" type="ORF">FLAG1_09680</name>
</gene>
<dbReference type="PROSITE" id="PS50850">
    <property type="entry name" value="MFS"/>
    <property type="match status" value="1"/>
</dbReference>
<dbReference type="GO" id="GO:0016747">
    <property type="term" value="F:acyltransferase activity, transferring groups other than amino-acyl groups"/>
    <property type="evidence" value="ECO:0007669"/>
    <property type="project" value="InterPro"/>
</dbReference>
<feature type="transmembrane region" description="Helical" evidence="5">
    <location>
        <begin position="370"/>
        <end position="387"/>
    </location>
</feature>
<feature type="transmembrane region" description="Helical" evidence="5">
    <location>
        <begin position="282"/>
        <end position="301"/>
    </location>
</feature>
<evidence type="ECO:0000313" key="9">
    <source>
        <dbReference type="Proteomes" id="UP000037904"/>
    </source>
</evidence>
<comment type="similarity">
    <text evidence="2">Belongs to the major facilitator superfamily. Monocarboxylate porter (TC 2.A.1.13) family.</text>
</comment>
<dbReference type="SUPFAM" id="SSF103473">
    <property type="entry name" value="MFS general substrate transporter"/>
    <property type="match status" value="1"/>
</dbReference>
<evidence type="ECO:0000259" key="6">
    <source>
        <dbReference type="PROSITE" id="PS50850"/>
    </source>
</evidence>
<name>A0A0M9EQF4_FUSLA</name>
<dbReference type="InterPro" id="IPR016181">
    <property type="entry name" value="Acyl_CoA_acyltransferase"/>
</dbReference>
<dbReference type="GO" id="GO:0022857">
    <property type="term" value="F:transmembrane transporter activity"/>
    <property type="evidence" value="ECO:0007669"/>
    <property type="project" value="InterPro"/>
</dbReference>
<evidence type="ECO:0000259" key="7">
    <source>
        <dbReference type="PROSITE" id="PS51186"/>
    </source>
</evidence>
<feature type="transmembrane region" description="Helical" evidence="5">
    <location>
        <begin position="46"/>
        <end position="67"/>
    </location>
</feature>
<protein>
    <submittedName>
        <fullName evidence="8">Riboflavin transporter mch5</fullName>
    </submittedName>
</protein>
<dbReference type="InterPro" id="IPR000182">
    <property type="entry name" value="GNAT_dom"/>
</dbReference>
<evidence type="ECO:0000256" key="4">
    <source>
        <dbReference type="SAM" id="MobiDB-lite"/>
    </source>
</evidence>
<feature type="transmembrane region" description="Helical" evidence="5">
    <location>
        <begin position="146"/>
        <end position="167"/>
    </location>
</feature>
<dbReference type="AlphaFoldDB" id="A0A0M9EQF4"/>
<dbReference type="InterPro" id="IPR020846">
    <property type="entry name" value="MFS_dom"/>
</dbReference>
<dbReference type="CDD" id="cd04301">
    <property type="entry name" value="NAT_SF"/>
    <property type="match status" value="1"/>
</dbReference>
<evidence type="ECO:0000256" key="5">
    <source>
        <dbReference type="SAM" id="Phobius"/>
    </source>
</evidence>
<dbReference type="PROSITE" id="PS51186">
    <property type="entry name" value="GNAT"/>
    <property type="match status" value="1"/>
</dbReference>
<dbReference type="PANTHER" id="PTHR11360:SF319">
    <property type="entry name" value="MAJOR FACILITATOR SUPERFAMILY (MFS) PROFILE DOMAIN-CONTAINING PROTEIN"/>
    <property type="match status" value="1"/>
</dbReference>
<evidence type="ECO:0000256" key="1">
    <source>
        <dbReference type="ARBA" id="ARBA00004141"/>
    </source>
</evidence>
<dbReference type="GO" id="GO:0016020">
    <property type="term" value="C:membrane"/>
    <property type="evidence" value="ECO:0007669"/>
    <property type="project" value="UniProtKB-SubCell"/>
</dbReference>
<evidence type="ECO:0000313" key="8">
    <source>
        <dbReference type="EMBL" id="KPA37510.1"/>
    </source>
</evidence>
<keyword evidence="3" id="KW-0325">Glycoprotein</keyword>
<feature type="compositionally biased region" description="Basic and acidic residues" evidence="4">
    <location>
        <begin position="7"/>
        <end position="30"/>
    </location>
</feature>
<feature type="transmembrane region" description="Helical" evidence="5">
    <location>
        <begin position="206"/>
        <end position="226"/>
    </location>
</feature>
<proteinExistence type="inferred from homology"/>
<dbReference type="CDD" id="cd17352">
    <property type="entry name" value="MFS_MCT_SLC16"/>
    <property type="match status" value="1"/>
</dbReference>
<feature type="region of interest" description="Disordered" evidence="4">
    <location>
        <begin position="1"/>
        <end position="36"/>
    </location>
</feature>